<dbReference type="OrthoDB" id="5191115at2"/>
<reference evidence="7 9" key="1">
    <citation type="submission" date="2014-08" db="EMBL/GenBank/DDBJ databases">
        <authorList>
            <person name="Sisinthy S."/>
        </authorList>
    </citation>
    <scope>NUCLEOTIDE SEQUENCE [LARGE SCALE GENOMIC DNA]</scope>
    <source>
        <strain evidence="7 9">RuG17</strain>
    </source>
</reference>
<keyword evidence="9" id="KW-1185">Reference proteome</keyword>
<dbReference type="PROSITE" id="PS01071">
    <property type="entry name" value="GRPE"/>
    <property type="match status" value="1"/>
</dbReference>
<comment type="subcellular location">
    <subcellularLocation>
        <location evidence="3">Cytoplasm</location>
    </subcellularLocation>
</comment>
<feature type="region of interest" description="Disordered" evidence="6">
    <location>
        <begin position="1"/>
        <end position="66"/>
    </location>
</feature>
<dbReference type="AlphaFoldDB" id="A0A099JH95"/>
<dbReference type="EMBL" id="JACHBQ010000001">
    <property type="protein sequence ID" value="MBB5643188.1"/>
    <property type="molecule type" value="Genomic_DNA"/>
</dbReference>
<protein>
    <recommendedName>
        <fullName evidence="3 4">Protein GrpE</fullName>
    </recommendedName>
    <alternativeName>
        <fullName evidence="3">HSP-70 cofactor</fullName>
    </alternativeName>
</protein>
<dbReference type="Gene3D" id="2.30.22.10">
    <property type="entry name" value="Head domain of nucleotide exchange factor GrpE"/>
    <property type="match status" value="1"/>
</dbReference>
<dbReference type="PANTHER" id="PTHR21237:SF23">
    <property type="entry name" value="GRPE PROTEIN HOMOLOG, MITOCHONDRIAL"/>
    <property type="match status" value="1"/>
</dbReference>
<dbReference type="CDD" id="cd00446">
    <property type="entry name" value="GrpE"/>
    <property type="match status" value="1"/>
</dbReference>
<dbReference type="PRINTS" id="PR00773">
    <property type="entry name" value="GRPEPROTEIN"/>
</dbReference>
<dbReference type="SUPFAM" id="SSF58014">
    <property type="entry name" value="Coiled-coil domain of nucleotide exchange factor GrpE"/>
    <property type="match status" value="1"/>
</dbReference>
<dbReference type="GO" id="GO:0006457">
    <property type="term" value="P:protein folding"/>
    <property type="evidence" value="ECO:0007669"/>
    <property type="project" value="InterPro"/>
</dbReference>
<dbReference type="SUPFAM" id="SSF51064">
    <property type="entry name" value="Head domain of nucleotide exchange factor GrpE"/>
    <property type="match status" value="1"/>
</dbReference>
<evidence type="ECO:0000313" key="7">
    <source>
        <dbReference type="EMBL" id="KGJ76942.1"/>
    </source>
</evidence>
<keyword evidence="3 4" id="KW-0346">Stress response</keyword>
<gene>
    <name evidence="3" type="primary">grpE</name>
    <name evidence="8" type="ORF">BJ997_003736</name>
    <name evidence="7" type="ORF">GY21_08890</name>
</gene>
<name>A0A099JH95_9MICO</name>
<dbReference type="PANTHER" id="PTHR21237">
    <property type="entry name" value="GRPE PROTEIN"/>
    <property type="match status" value="1"/>
</dbReference>
<dbReference type="STRING" id="1001240.GY21_08890"/>
<comment type="function">
    <text evidence="3 4">Participates actively in the response to hyperosmotic and heat shock by preventing the aggregation of stress-denatured proteins, in association with DnaK and GrpE. It is the nucleotide exchange factor for DnaK and may function as a thermosensor. Unfolded proteins bind initially to DnaJ; upon interaction with the DnaJ-bound protein, DnaK hydrolyzes its bound ATP, resulting in the formation of a stable complex. GrpE releases ADP from DnaK; ATP binding to DnaK triggers the release of the substrate protein, thus completing the reaction cycle. Several rounds of ATP-dependent interactions between DnaJ, DnaK and GrpE are required for fully efficient folding.</text>
</comment>
<dbReference type="Pfam" id="PF01025">
    <property type="entry name" value="GrpE"/>
    <property type="match status" value="1"/>
</dbReference>
<accession>A0A099JH95</accession>
<dbReference type="InterPro" id="IPR009012">
    <property type="entry name" value="GrpE_head"/>
</dbReference>
<evidence type="ECO:0000256" key="3">
    <source>
        <dbReference type="HAMAP-Rule" id="MF_01151"/>
    </source>
</evidence>
<comment type="similarity">
    <text evidence="1 3 5">Belongs to the GrpE family.</text>
</comment>
<organism evidence="7 9">
    <name type="scientific">Cryobacterium roopkundense</name>
    <dbReference type="NCBI Taxonomy" id="1001240"/>
    <lineage>
        <taxon>Bacteria</taxon>
        <taxon>Bacillati</taxon>
        <taxon>Actinomycetota</taxon>
        <taxon>Actinomycetes</taxon>
        <taxon>Micrococcales</taxon>
        <taxon>Microbacteriaceae</taxon>
        <taxon>Cryobacterium</taxon>
    </lineage>
</organism>
<evidence type="ECO:0000313" key="8">
    <source>
        <dbReference type="EMBL" id="MBB5643188.1"/>
    </source>
</evidence>
<reference evidence="8 10" key="2">
    <citation type="submission" date="2020-08" db="EMBL/GenBank/DDBJ databases">
        <title>Sequencing the genomes of 1000 actinobacteria strains.</title>
        <authorList>
            <person name="Klenk H.-P."/>
        </authorList>
    </citation>
    <scope>NUCLEOTIDE SEQUENCE [LARGE SCALE GENOMIC DNA]</scope>
    <source>
        <strain evidence="8 10">DSM 21065</strain>
    </source>
</reference>
<dbReference type="GO" id="GO:0051082">
    <property type="term" value="F:unfolded protein binding"/>
    <property type="evidence" value="ECO:0007669"/>
    <property type="project" value="TreeGrafter"/>
</dbReference>
<evidence type="ECO:0000256" key="6">
    <source>
        <dbReference type="SAM" id="MobiDB-lite"/>
    </source>
</evidence>
<comment type="caution">
    <text evidence="7">The sequence shown here is derived from an EMBL/GenBank/DDBJ whole genome shotgun (WGS) entry which is preliminary data.</text>
</comment>
<evidence type="ECO:0000313" key="9">
    <source>
        <dbReference type="Proteomes" id="UP000029864"/>
    </source>
</evidence>
<keyword evidence="2 3" id="KW-0143">Chaperone</keyword>
<evidence type="ECO:0000313" key="10">
    <source>
        <dbReference type="Proteomes" id="UP000561726"/>
    </source>
</evidence>
<evidence type="ECO:0000256" key="4">
    <source>
        <dbReference type="RuleBase" id="RU000639"/>
    </source>
</evidence>
<dbReference type="RefSeq" id="WP_035836373.1">
    <property type="nucleotide sequence ID" value="NZ_JACHBQ010000001.1"/>
</dbReference>
<dbReference type="Gene3D" id="3.90.20.20">
    <property type="match status" value="1"/>
</dbReference>
<dbReference type="InterPro" id="IPR000740">
    <property type="entry name" value="GrpE"/>
</dbReference>
<dbReference type="eggNOG" id="COG0576">
    <property type="taxonomic scope" value="Bacteria"/>
</dbReference>
<comment type="subunit">
    <text evidence="3">Homodimer.</text>
</comment>
<dbReference type="InterPro" id="IPR013805">
    <property type="entry name" value="GrpE_CC"/>
</dbReference>
<keyword evidence="3" id="KW-0963">Cytoplasm</keyword>
<sequence>MADKKNPDKKRRDDEPSAKGAPEQGAPAAGDARPEDAQPGAAQPDAAPDVAPVDAEAAASADGIEEDELTVQDILDAAEREVAEPTSEHLADLKRVTAEYANYRRRTEANRVVEKERVTGDIVKLLIPILDDLYRAEKHGDLEGDSAFATIAAKLRSSVERLGLTSFGAVGDPFDPTMHEAIFQMPSADVEMETVGDVAETGYYLGSTLLRAAKVVVQVPSDG</sequence>
<feature type="compositionally biased region" description="Low complexity" evidence="6">
    <location>
        <begin position="37"/>
        <end position="62"/>
    </location>
</feature>
<evidence type="ECO:0000256" key="5">
    <source>
        <dbReference type="RuleBase" id="RU004478"/>
    </source>
</evidence>
<dbReference type="GO" id="GO:0000774">
    <property type="term" value="F:adenyl-nucleotide exchange factor activity"/>
    <property type="evidence" value="ECO:0007669"/>
    <property type="project" value="InterPro"/>
</dbReference>
<dbReference type="EMBL" id="JPXF01000030">
    <property type="protein sequence ID" value="KGJ76942.1"/>
    <property type="molecule type" value="Genomic_DNA"/>
</dbReference>
<dbReference type="Proteomes" id="UP000561726">
    <property type="component" value="Unassembled WGS sequence"/>
</dbReference>
<dbReference type="GO" id="GO:0042803">
    <property type="term" value="F:protein homodimerization activity"/>
    <property type="evidence" value="ECO:0007669"/>
    <property type="project" value="InterPro"/>
</dbReference>
<dbReference type="GO" id="GO:0005737">
    <property type="term" value="C:cytoplasm"/>
    <property type="evidence" value="ECO:0007669"/>
    <property type="project" value="UniProtKB-SubCell"/>
</dbReference>
<evidence type="ECO:0000256" key="1">
    <source>
        <dbReference type="ARBA" id="ARBA00009054"/>
    </source>
</evidence>
<dbReference type="Proteomes" id="UP000029864">
    <property type="component" value="Unassembled WGS sequence"/>
</dbReference>
<feature type="compositionally biased region" description="Basic and acidic residues" evidence="6">
    <location>
        <begin position="1"/>
        <end position="17"/>
    </location>
</feature>
<proteinExistence type="inferred from homology"/>
<evidence type="ECO:0000256" key="2">
    <source>
        <dbReference type="ARBA" id="ARBA00023186"/>
    </source>
</evidence>
<dbReference type="HAMAP" id="MF_01151">
    <property type="entry name" value="GrpE"/>
    <property type="match status" value="1"/>
</dbReference>
<dbReference type="GO" id="GO:0051087">
    <property type="term" value="F:protein-folding chaperone binding"/>
    <property type="evidence" value="ECO:0007669"/>
    <property type="project" value="InterPro"/>
</dbReference>